<evidence type="ECO:0000313" key="14">
    <source>
        <dbReference type="Proteomes" id="UP001235939"/>
    </source>
</evidence>
<dbReference type="InterPro" id="IPR017452">
    <property type="entry name" value="GPCR_Rhodpsn_7TM"/>
</dbReference>
<evidence type="ECO:0000256" key="8">
    <source>
        <dbReference type="ARBA" id="ARBA00023170"/>
    </source>
</evidence>
<evidence type="ECO:0000256" key="7">
    <source>
        <dbReference type="ARBA" id="ARBA00023136"/>
    </source>
</evidence>
<keyword evidence="8 10" id="KW-0675">Receptor</keyword>
<dbReference type="SUPFAM" id="SSF81321">
    <property type="entry name" value="Family A G protein-coupled receptor-like"/>
    <property type="match status" value="1"/>
</dbReference>
<evidence type="ECO:0000256" key="3">
    <source>
        <dbReference type="ARBA" id="ARBA00022475"/>
    </source>
</evidence>
<feature type="transmembrane region" description="Helical" evidence="11">
    <location>
        <begin position="45"/>
        <end position="66"/>
    </location>
</feature>
<evidence type="ECO:0000256" key="2">
    <source>
        <dbReference type="ARBA" id="ARBA00010663"/>
    </source>
</evidence>
<evidence type="ECO:0000259" key="12">
    <source>
        <dbReference type="PROSITE" id="PS50262"/>
    </source>
</evidence>
<keyword evidence="6 10" id="KW-0297">G-protein coupled receptor</keyword>
<feature type="transmembrane region" description="Helical" evidence="11">
    <location>
        <begin position="6"/>
        <end position="33"/>
    </location>
</feature>
<dbReference type="PRINTS" id="PR00237">
    <property type="entry name" value="GPCRRHODOPSN"/>
</dbReference>
<evidence type="ECO:0000256" key="1">
    <source>
        <dbReference type="ARBA" id="ARBA00004651"/>
    </source>
</evidence>
<name>A0ABY6LPD5_9ARAC</name>
<dbReference type="InterPro" id="IPR000276">
    <property type="entry name" value="GPCR_Rhodpsn"/>
</dbReference>
<proteinExistence type="inferred from homology"/>
<dbReference type="SMART" id="SM01381">
    <property type="entry name" value="7TM_GPCR_Srsx"/>
    <property type="match status" value="1"/>
</dbReference>
<dbReference type="Proteomes" id="UP001235939">
    <property type="component" value="Chromosome 22"/>
</dbReference>
<evidence type="ECO:0000256" key="9">
    <source>
        <dbReference type="ARBA" id="ARBA00023224"/>
    </source>
</evidence>
<reference evidence="13 14" key="1">
    <citation type="submission" date="2022-03" db="EMBL/GenBank/DDBJ databases">
        <title>A chromosomal length assembly of Cordylochernes scorpioides.</title>
        <authorList>
            <person name="Zeh D."/>
            <person name="Zeh J."/>
        </authorList>
    </citation>
    <scope>NUCLEOTIDE SEQUENCE [LARGE SCALE GENOMIC DNA]</scope>
    <source>
        <strain evidence="13">IN4F17</strain>
        <tissue evidence="13">Whole Body</tissue>
    </source>
</reference>
<keyword evidence="4 10" id="KW-0812">Transmembrane</keyword>
<dbReference type="Gene3D" id="1.20.1070.10">
    <property type="entry name" value="Rhodopsin 7-helix transmembrane proteins"/>
    <property type="match status" value="1"/>
</dbReference>
<keyword evidence="5 11" id="KW-1133">Transmembrane helix</keyword>
<sequence>MEALSWLLPVAGCIIIFIIIVGVSGNLLTLVALARVPRVRSAASAFIASLCVADLLFCAVNLPFTASRFLHRAWVHGDTLCVVFPFLRYVNVGMSLLSITAITVNRYILISHPRLYPRVYSRVNIVLMILFTWIFPVVLVFPTLFGKWGRFGYDPTILNCSILEVNGKSPKVFLFILGFLIPCVAILACYSRIFLVVRRSRLRVQQHGDRQGMTRQKKEEYRLTKMVLVIFCSFVCCYLPITIIKVVDKRAKLPALHLLGYIMIYASACVNPVIYGLTNKLYRNAYRTVLSCGRYREDVTQSGVAPRTSVSLVTCHSMGTGGDHARVDIKI</sequence>
<dbReference type="Pfam" id="PF00001">
    <property type="entry name" value="7tm_1"/>
    <property type="match status" value="1"/>
</dbReference>
<accession>A0ABY6LPD5</accession>
<dbReference type="PROSITE" id="PS50262">
    <property type="entry name" value="G_PROTEIN_RECEP_F1_2"/>
    <property type="match status" value="1"/>
</dbReference>
<evidence type="ECO:0000256" key="6">
    <source>
        <dbReference type="ARBA" id="ARBA00023040"/>
    </source>
</evidence>
<dbReference type="EMBL" id="CP092884">
    <property type="protein sequence ID" value="UYV82943.1"/>
    <property type="molecule type" value="Genomic_DNA"/>
</dbReference>
<feature type="transmembrane region" description="Helical" evidence="11">
    <location>
        <begin position="125"/>
        <end position="145"/>
    </location>
</feature>
<feature type="transmembrane region" description="Helical" evidence="11">
    <location>
        <begin position="86"/>
        <end position="104"/>
    </location>
</feature>
<keyword evidence="7 11" id="KW-0472">Membrane</keyword>
<feature type="transmembrane region" description="Helical" evidence="11">
    <location>
        <begin position="172"/>
        <end position="195"/>
    </location>
</feature>
<dbReference type="PANTHER" id="PTHR24228:SF74">
    <property type="entry name" value="G-PROTEIN COUPLED RECEPTORS FAMILY 1 PROFILE DOMAIN-CONTAINING PROTEIN"/>
    <property type="match status" value="1"/>
</dbReference>
<comment type="subcellular location">
    <subcellularLocation>
        <location evidence="1">Cell membrane</location>
        <topology evidence="1">Multi-pass membrane protein</topology>
    </subcellularLocation>
</comment>
<evidence type="ECO:0000256" key="5">
    <source>
        <dbReference type="ARBA" id="ARBA00022989"/>
    </source>
</evidence>
<keyword evidence="3" id="KW-1003">Cell membrane</keyword>
<keyword evidence="9 10" id="KW-0807">Transducer</keyword>
<dbReference type="CDD" id="cd15210">
    <property type="entry name" value="7tmA_GPR84-like"/>
    <property type="match status" value="1"/>
</dbReference>
<feature type="transmembrane region" description="Helical" evidence="11">
    <location>
        <begin position="256"/>
        <end position="277"/>
    </location>
</feature>
<feature type="transmembrane region" description="Helical" evidence="11">
    <location>
        <begin position="223"/>
        <end position="244"/>
    </location>
</feature>
<protein>
    <recommendedName>
        <fullName evidence="12">G-protein coupled receptors family 1 profile domain-containing protein</fullName>
    </recommendedName>
</protein>
<dbReference type="PROSITE" id="PS00237">
    <property type="entry name" value="G_PROTEIN_RECEP_F1_1"/>
    <property type="match status" value="1"/>
</dbReference>
<evidence type="ECO:0000256" key="10">
    <source>
        <dbReference type="RuleBase" id="RU000688"/>
    </source>
</evidence>
<organism evidence="13 14">
    <name type="scientific">Cordylochernes scorpioides</name>
    <dbReference type="NCBI Taxonomy" id="51811"/>
    <lineage>
        <taxon>Eukaryota</taxon>
        <taxon>Metazoa</taxon>
        <taxon>Ecdysozoa</taxon>
        <taxon>Arthropoda</taxon>
        <taxon>Chelicerata</taxon>
        <taxon>Arachnida</taxon>
        <taxon>Pseudoscorpiones</taxon>
        <taxon>Cheliferoidea</taxon>
        <taxon>Chernetidae</taxon>
        <taxon>Cordylochernes</taxon>
    </lineage>
</organism>
<gene>
    <name evidence="13" type="ORF">LAZ67_22001459</name>
</gene>
<evidence type="ECO:0000313" key="13">
    <source>
        <dbReference type="EMBL" id="UYV82943.1"/>
    </source>
</evidence>
<evidence type="ECO:0000256" key="4">
    <source>
        <dbReference type="ARBA" id="ARBA00022692"/>
    </source>
</evidence>
<evidence type="ECO:0000256" key="11">
    <source>
        <dbReference type="SAM" id="Phobius"/>
    </source>
</evidence>
<comment type="similarity">
    <text evidence="2 10">Belongs to the G-protein coupled receptor 1 family.</text>
</comment>
<feature type="domain" description="G-protein coupled receptors family 1 profile" evidence="12">
    <location>
        <begin position="25"/>
        <end position="275"/>
    </location>
</feature>
<dbReference type="PANTHER" id="PTHR24228">
    <property type="entry name" value="B2 BRADYKININ RECEPTOR/ANGIOTENSIN II RECEPTOR"/>
    <property type="match status" value="1"/>
</dbReference>
<keyword evidence="14" id="KW-1185">Reference proteome</keyword>